<proteinExistence type="evidence at transcript level"/>
<organism evidence="1">
    <name type="scientific">Apis cerana</name>
    <name type="common">Indian honeybee</name>
    <dbReference type="NCBI Taxonomy" id="7461"/>
    <lineage>
        <taxon>Eukaryota</taxon>
        <taxon>Metazoa</taxon>
        <taxon>Ecdysozoa</taxon>
        <taxon>Arthropoda</taxon>
        <taxon>Hexapoda</taxon>
        <taxon>Insecta</taxon>
        <taxon>Pterygota</taxon>
        <taxon>Neoptera</taxon>
        <taxon>Endopterygota</taxon>
        <taxon>Hymenoptera</taxon>
        <taxon>Apocrita</taxon>
        <taxon>Aculeata</taxon>
        <taxon>Apoidea</taxon>
        <taxon>Anthophila</taxon>
        <taxon>Apidae</taxon>
        <taxon>Apis</taxon>
    </lineage>
</organism>
<dbReference type="EMBL" id="JR046806">
    <property type="protein sequence ID" value="AEY60256.1"/>
    <property type="molecule type" value="mRNA"/>
</dbReference>
<evidence type="ECO:0000313" key="1">
    <source>
        <dbReference type="EMBL" id="AEY60256.1"/>
    </source>
</evidence>
<protein>
    <submittedName>
        <fullName evidence="1">Uncharacterized protein</fullName>
    </submittedName>
</protein>
<gene>
    <name evidence="1" type="ORF">ACCB08027</name>
</gene>
<accession>V9IID7</accession>
<name>V9IID7_APICE</name>
<reference evidence="1" key="1">
    <citation type="submission" date="2011-11" db="EMBL/GenBank/DDBJ databases">
        <title>Decoding the brain transcriptome of the Eastern honeybee (Apis cerana) based on pyrosequencing.</title>
        <authorList>
            <person name="Sun L."/>
            <person name="Zheng H."/>
            <person name="Wang Y."/>
            <person name="Xie X."/>
            <person name="Zhu Y."/>
            <person name="Gu W."/>
            <person name="Wang S."/>
        </authorList>
    </citation>
    <scope>NUCLEOTIDE SEQUENCE</scope>
    <source>
        <tissue evidence="1">Brain</tissue>
    </source>
</reference>
<sequence length="55" mass="6496">MSSVAADPIVSDFANFLYEKKTLTETEINRDPFNWIRNKPKDLQIRFRNEIIVNP</sequence>
<dbReference type="AlphaFoldDB" id="V9IID7"/>